<dbReference type="Gene3D" id="3.40.50.1820">
    <property type="entry name" value="alpha/beta hydrolase"/>
    <property type="match status" value="1"/>
</dbReference>
<reference evidence="3" key="1">
    <citation type="journal article" date="2019" name="Int. J. Syst. Evol. Microbiol.">
        <title>The Global Catalogue of Microorganisms (GCM) 10K type strain sequencing project: providing services to taxonomists for standard genome sequencing and annotation.</title>
        <authorList>
            <consortium name="The Broad Institute Genomics Platform"/>
            <consortium name="The Broad Institute Genome Sequencing Center for Infectious Disease"/>
            <person name="Wu L."/>
            <person name="Ma J."/>
        </authorList>
    </citation>
    <scope>NUCLEOTIDE SEQUENCE [LARGE SCALE GENOMIC DNA]</scope>
    <source>
        <strain evidence="3">JCM 17442</strain>
    </source>
</reference>
<dbReference type="GO" id="GO:0016787">
    <property type="term" value="F:hydrolase activity"/>
    <property type="evidence" value="ECO:0007669"/>
    <property type="project" value="UniProtKB-KW"/>
</dbReference>
<dbReference type="InterPro" id="IPR000073">
    <property type="entry name" value="AB_hydrolase_1"/>
</dbReference>
<dbReference type="InterPro" id="IPR029058">
    <property type="entry name" value="AB_hydrolase_fold"/>
</dbReference>
<protein>
    <submittedName>
        <fullName evidence="2">Alpha/beta hydrolase</fullName>
    </submittedName>
</protein>
<dbReference type="Proteomes" id="UP001501594">
    <property type="component" value="Unassembled WGS sequence"/>
</dbReference>
<keyword evidence="2" id="KW-0378">Hydrolase</keyword>
<dbReference type="RefSeq" id="WP_344794134.1">
    <property type="nucleotide sequence ID" value="NZ_BAABAU010000001.1"/>
</dbReference>
<dbReference type="Pfam" id="PF00561">
    <property type="entry name" value="Abhydrolase_1"/>
    <property type="match status" value="1"/>
</dbReference>
<dbReference type="PANTHER" id="PTHR43798">
    <property type="entry name" value="MONOACYLGLYCEROL LIPASE"/>
    <property type="match status" value="1"/>
</dbReference>
<keyword evidence="3" id="KW-1185">Reference proteome</keyword>
<dbReference type="EMBL" id="BAABAU010000001">
    <property type="protein sequence ID" value="GAA4265617.1"/>
    <property type="molecule type" value="Genomic_DNA"/>
</dbReference>
<dbReference type="PANTHER" id="PTHR43798:SF27">
    <property type="entry name" value="HYDROLASE ALPHA_BETA HYDROLASE FOLD FAMILY"/>
    <property type="match status" value="1"/>
</dbReference>
<evidence type="ECO:0000313" key="3">
    <source>
        <dbReference type="Proteomes" id="UP001501594"/>
    </source>
</evidence>
<dbReference type="PRINTS" id="PR00111">
    <property type="entry name" value="ABHYDROLASE"/>
</dbReference>
<name>A0ABP8E0B3_9MICO</name>
<evidence type="ECO:0000313" key="2">
    <source>
        <dbReference type="EMBL" id="GAA4265617.1"/>
    </source>
</evidence>
<feature type="domain" description="AB hydrolase-1" evidence="1">
    <location>
        <begin position="24"/>
        <end position="144"/>
    </location>
</feature>
<dbReference type="InterPro" id="IPR050266">
    <property type="entry name" value="AB_hydrolase_sf"/>
</dbReference>
<evidence type="ECO:0000259" key="1">
    <source>
        <dbReference type="Pfam" id="PF00561"/>
    </source>
</evidence>
<sequence length="266" mass="28423">MRATVSNPTDATEIAYEVSGAGDPVLLVHGSGLSKGSWRGLGYLRDLERDFTVIALDLRGHGRSGKPHDAAAYRPERFIEDVDAVLDAVGAGPVHLVGYSIGARIGLRMAAATPERFRTLTTIGGSFEAMTDRIGLTFFPTWREALDSGGMDAFVTAWGEHRGRDIDPATALAFRQNDPVALRAYFDGIEAAVPLGIDGAAAITVPTLLLAGTDDPDRLRQSQEAARRMATASFFELIGQDHGSSLLPVDEITDLLRTFVELNAGG</sequence>
<proteinExistence type="predicted"/>
<dbReference type="SUPFAM" id="SSF53474">
    <property type="entry name" value="alpha/beta-Hydrolases"/>
    <property type="match status" value="1"/>
</dbReference>
<organism evidence="2 3">
    <name type="scientific">Frondihabitans peucedani</name>
    <dbReference type="NCBI Taxonomy" id="598626"/>
    <lineage>
        <taxon>Bacteria</taxon>
        <taxon>Bacillati</taxon>
        <taxon>Actinomycetota</taxon>
        <taxon>Actinomycetes</taxon>
        <taxon>Micrococcales</taxon>
        <taxon>Microbacteriaceae</taxon>
        <taxon>Frondihabitans</taxon>
    </lineage>
</organism>
<accession>A0ABP8E0B3</accession>
<gene>
    <name evidence="2" type="ORF">GCM10022256_12290</name>
</gene>
<comment type="caution">
    <text evidence="2">The sequence shown here is derived from an EMBL/GenBank/DDBJ whole genome shotgun (WGS) entry which is preliminary data.</text>
</comment>